<evidence type="ECO:0000259" key="5">
    <source>
        <dbReference type="Pfam" id="PF04542"/>
    </source>
</evidence>
<dbReference type="Pfam" id="PF08281">
    <property type="entry name" value="Sigma70_r4_2"/>
    <property type="match status" value="1"/>
</dbReference>
<sequence length="419" mass="45433">MSDPVEVAVEQAYRAEWPTLVAGLARWTGDLDRAEDAAAEAVAKAFETWPRDGVPARPGAWLQTTARRKVLDRLRRDRVAVDKLATLAHELRDEPGADSVSDPDDPFGAVCWSDTAAEDLLRLVFTCCHPALAASAQVPLALRLLCGLTAAETARLLLTTEPTVAQRLVRAKRKIRDAGIALDIPPRAAWPDRLDAVLTVIGLVFTEGHTAAEGPALVRPGLCDEALRLAALLRRLLPDEPEVLGLSALLLLTDARRDARTDGDALVPLADQDRGRWRWDDIGHGLHLATRALRRSGDRPGRWVLEAAIAALQVQPDPDREAIVALYDRLAEQTPSSAVLANRAAAIALARGPAAGIAALDGVRAAPGDHRLLVLRAELTAGLGHHPEARQLMRHAIQAARNDIERNHLRRRLDAWTGD</sequence>
<evidence type="ECO:0000313" key="8">
    <source>
        <dbReference type="EMBL" id="MFC5156049.1"/>
    </source>
</evidence>
<name>A0ABW0AQJ3_9ACTN</name>
<dbReference type="SUPFAM" id="SSF88946">
    <property type="entry name" value="Sigma2 domain of RNA polymerase sigma factors"/>
    <property type="match status" value="1"/>
</dbReference>
<accession>A0ABW0AQJ3</accession>
<keyword evidence="4" id="KW-0804">Transcription</keyword>
<dbReference type="PANTHER" id="PTHR47756">
    <property type="entry name" value="BLL6612 PROTEIN-RELATED"/>
    <property type="match status" value="1"/>
</dbReference>
<evidence type="ECO:0000256" key="2">
    <source>
        <dbReference type="ARBA" id="ARBA00023015"/>
    </source>
</evidence>
<dbReference type="Pfam" id="PF20239">
    <property type="entry name" value="DUF6596"/>
    <property type="match status" value="1"/>
</dbReference>
<feature type="domain" description="DUF6596" evidence="7">
    <location>
        <begin position="193"/>
        <end position="292"/>
    </location>
</feature>
<comment type="similarity">
    <text evidence="1">Belongs to the sigma-70 factor family. ECF subfamily.</text>
</comment>
<dbReference type="Gene3D" id="1.10.1740.10">
    <property type="match status" value="1"/>
</dbReference>
<keyword evidence="2" id="KW-0805">Transcription regulation</keyword>
<dbReference type="InterPro" id="IPR013249">
    <property type="entry name" value="RNA_pol_sigma70_r4_t2"/>
</dbReference>
<evidence type="ECO:0000259" key="6">
    <source>
        <dbReference type="Pfam" id="PF08281"/>
    </source>
</evidence>
<dbReference type="InterPro" id="IPR036388">
    <property type="entry name" value="WH-like_DNA-bd_sf"/>
</dbReference>
<dbReference type="InterPro" id="IPR046531">
    <property type="entry name" value="DUF6596"/>
</dbReference>
<dbReference type="SUPFAM" id="SSF88659">
    <property type="entry name" value="Sigma3 and sigma4 domains of RNA polymerase sigma factors"/>
    <property type="match status" value="1"/>
</dbReference>
<evidence type="ECO:0000259" key="7">
    <source>
        <dbReference type="Pfam" id="PF20239"/>
    </source>
</evidence>
<feature type="domain" description="RNA polymerase sigma-70 region 2" evidence="5">
    <location>
        <begin position="15"/>
        <end position="78"/>
    </location>
</feature>
<protein>
    <submittedName>
        <fullName evidence="8">RNA polymerase sigma factor</fullName>
    </submittedName>
</protein>
<reference evidence="9" key="1">
    <citation type="journal article" date="2019" name="Int. J. Syst. Evol. Microbiol.">
        <title>The Global Catalogue of Microorganisms (GCM) 10K type strain sequencing project: providing services to taxonomists for standard genome sequencing and annotation.</title>
        <authorList>
            <consortium name="The Broad Institute Genomics Platform"/>
            <consortium name="The Broad Institute Genome Sequencing Center for Infectious Disease"/>
            <person name="Wu L."/>
            <person name="Ma J."/>
        </authorList>
    </citation>
    <scope>NUCLEOTIDE SEQUENCE [LARGE SCALE GENOMIC DNA]</scope>
    <source>
        <strain evidence="9">PCU 266</strain>
    </source>
</reference>
<dbReference type="InterPro" id="IPR007627">
    <property type="entry name" value="RNA_pol_sigma70_r2"/>
</dbReference>
<comment type="caution">
    <text evidence="8">The sequence shown here is derived from an EMBL/GenBank/DDBJ whole genome shotgun (WGS) entry which is preliminary data.</text>
</comment>
<organism evidence="8 9">
    <name type="scientific">Streptomyces amakusaensis</name>
    <dbReference type="NCBI Taxonomy" id="67271"/>
    <lineage>
        <taxon>Bacteria</taxon>
        <taxon>Bacillati</taxon>
        <taxon>Actinomycetota</taxon>
        <taxon>Actinomycetes</taxon>
        <taxon>Kitasatosporales</taxon>
        <taxon>Streptomycetaceae</taxon>
        <taxon>Streptomyces</taxon>
    </lineage>
</organism>
<evidence type="ECO:0000256" key="3">
    <source>
        <dbReference type="ARBA" id="ARBA00023082"/>
    </source>
</evidence>
<keyword evidence="3" id="KW-0731">Sigma factor</keyword>
<dbReference type="PANTHER" id="PTHR47756:SF2">
    <property type="entry name" value="BLL6612 PROTEIN"/>
    <property type="match status" value="1"/>
</dbReference>
<evidence type="ECO:0000256" key="1">
    <source>
        <dbReference type="ARBA" id="ARBA00010641"/>
    </source>
</evidence>
<dbReference type="EMBL" id="JBHSKP010000029">
    <property type="protein sequence ID" value="MFC5156049.1"/>
    <property type="molecule type" value="Genomic_DNA"/>
</dbReference>
<dbReference type="InterPro" id="IPR013325">
    <property type="entry name" value="RNA_pol_sigma_r2"/>
</dbReference>
<evidence type="ECO:0000313" key="9">
    <source>
        <dbReference type="Proteomes" id="UP001596160"/>
    </source>
</evidence>
<dbReference type="Proteomes" id="UP001596160">
    <property type="component" value="Unassembled WGS sequence"/>
</dbReference>
<gene>
    <name evidence="8" type="ORF">ACFPRH_30490</name>
</gene>
<dbReference type="Gene3D" id="1.10.10.10">
    <property type="entry name" value="Winged helix-like DNA-binding domain superfamily/Winged helix DNA-binding domain"/>
    <property type="match status" value="1"/>
</dbReference>
<evidence type="ECO:0000256" key="4">
    <source>
        <dbReference type="ARBA" id="ARBA00023163"/>
    </source>
</evidence>
<proteinExistence type="inferred from homology"/>
<feature type="domain" description="RNA polymerase sigma factor 70 region 4 type 2" evidence="6">
    <location>
        <begin position="125"/>
        <end position="175"/>
    </location>
</feature>
<dbReference type="InterPro" id="IPR013324">
    <property type="entry name" value="RNA_pol_sigma_r3/r4-like"/>
</dbReference>
<dbReference type="RefSeq" id="WP_344485198.1">
    <property type="nucleotide sequence ID" value="NZ_BAAASB010000028.1"/>
</dbReference>
<dbReference type="Pfam" id="PF04542">
    <property type="entry name" value="Sigma70_r2"/>
    <property type="match status" value="1"/>
</dbReference>
<keyword evidence="9" id="KW-1185">Reference proteome</keyword>